<dbReference type="Proteomes" id="UP000714817">
    <property type="component" value="Unassembled WGS sequence"/>
</dbReference>
<accession>A0A955DZY9</accession>
<name>A0A955DZY9_UNCKA</name>
<dbReference type="SUPFAM" id="SSF55811">
    <property type="entry name" value="Nudix"/>
    <property type="match status" value="1"/>
</dbReference>
<evidence type="ECO:0000313" key="2">
    <source>
        <dbReference type="EMBL" id="MCA9302256.1"/>
    </source>
</evidence>
<dbReference type="PROSITE" id="PS51462">
    <property type="entry name" value="NUDIX"/>
    <property type="match status" value="1"/>
</dbReference>
<reference evidence="2" key="1">
    <citation type="submission" date="2020-04" db="EMBL/GenBank/DDBJ databases">
        <authorList>
            <person name="Zhang T."/>
        </authorList>
    </citation>
    <scope>NUCLEOTIDE SEQUENCE</scope>
    <source>
        <strain evidence="2">HKST-UBA80</strain>
    </source>
</reference>
<sequence length="141" mass="16297">MKSAKKSRALIIKDGMVLVLLKYKNGAVYLTIPGGTYEETDATLEQTVLRELYEETSIQAKVVKFLFSAYDPLRKCEQSLYLCEYVSGEPELLDEVEIKHLKENPNLLVRPVWVIPSYFKNMEVHPEVLKDFFVSYLEQNS</sequence>
<dbReference type="InterPro" id="IPR000086">
    <property type="entry name" value="NUDIX_hydrolase_dom"/>
</dbReference>
<dbReference type="EMBL" id="JAGQNY010000009">
    <property type="protein sequence ID" value="MCA9302256.1"/>
    <property type="molecule type" value="Genomic_DNA"/>
</dbReference>
<evidence type="ECO:0000259" key="1">
    <source>
        <dbReference type="PROSITE" id="PS51462"/>
    </source>
</evidence>
<protein>
    <submittedName>
        <fullName evidence="2">NUDIX domain-containing protein</fullName>
    </submittedName>
</protein>
<organism evidence="2 3">
    <name type="scientific">candidate division WWE3 bacterium</name>
    <dbReference type="NCBI Taxonomy" id="2053526"/>
    <lineage>
        <taxon>Bacteria</taxon>
        <taxon>Katanobacteria</taxon>
    </lineage>
</organism>
<reference evidence="2" key="2">
    <citation type="journal article" date="2021" name="Microbiome">
        <title>Successional dynamics and alternative stable states in a saline activated sludge microbial community over 9 years.</title>
        <authorList>
            <person name="Wang Y."/>
            <person name="Ye J."/>
            <person name="Ju F."/>
            <person name="Liu L."/>
            <person name="Boyd J.A."/>
            <person name="Deng Y."/>
            <person name="Parks D.H."/>
            <person name="Jiang X."/>
            <person name="Yin X."/>
            <person name="Woodcroft B.J."/>
            <person name="Tyson G.W."/>
            <person name="Hugenholtz P."/>
            <person name="Polz M.F."/>
            <person name="Zhang T."/>
        </authorList>
    </citation>
    <scope>NUCLEOTIDE SEQUENCE</scope>
    <source>
        <strain evidence="2">HKST-UBA80</strain>
    </source>
</reference>
<dbReference type="Pfam" id="PF00293">
    <property type="entry name" value="NUDIX"/>
    <property type="match status" value="1"/>
</dbReference>
<dbReference type="Gene3D" id="3.90.79.10">
    <property type="entry name" value="Nucleoside Triphosphate Pyrophosphohydrolase"/>
    <property type="match status" value="1"/>
</dbReference>
<proteinExistence type="predicted"/>
<comment type="caution">
    <text evidence="2">The sequence shown here is derived from an EMBL/GenBank/DDBJ whole genome shotgun (WGS) entry which is preliminary data.</text>
</comment>
<gene>
    <name evidence="2" type="ORF">KDA10_02780</name>
</gene>
<feature type="domain" description="Nudix hydrolase" evidence="1">
    <location>
        <begin position="1"/>
        <end position="121"/>
    </location>
</feature>
<evidence type="ECO:0000313" key="3">
    <source>
        <dbReference type="Proteomes" id="UP000714817"/>
    </source>
</evidence>
<dbReference type="InterPro" id="IPR015797">
    <property type="entry name" value="NUDIX_hydrolase-like_dom_sf"/>
</dbReference>
<dbReference type="AlphaFoldDB" id="A0A955DZY9"/>